<dbReference type="EMBL" id="BMJS01000021">
    <property type="protein sequence ID" value="GGG01036.1"/>
    <property type="molecule type" value="Genomic_DNA"/>
</dbReference>
<organism evidence="2 3">
    <name type="scientific">Cysteiniphilum litorale</name>
    <dbReference type="NCBI Taxonomy" id="2056700"/>
    <lineage>
        <taxon>Bacteria</taxon>
        <taxon>Pseudomonadati</taxon>
        <taxon>Pseudomonadota</taxon>
        <taxon>Gammaproteobacteria</taxon>
        <taxon>Thiotrichales</taxon>
        <taxon>Fastidiosibacteraceae</taxon>
        <taxon>Cysteiniphilum</taxon>
    </lineage>
</organism>
<evidence type="ECO:0000313" key="2">
    <source>
        <dbReference type="EMBL" id="GGG01036.1"/>
    </source>
</evidence>
<gene>
    <name evidence="2" type="ORF">GCM10010995_18090</name>
</gene>
<feature type="transmembrane region" description="Helical" evidence="1">
    <location>
        <begin position="348"/>
        <end position="368"/>
    </location>
</feature>
<comment type="caution">
    <text evidence="2">The sequence shown here is derived from an EMBL/GenBank/DDBJ whole genome shotgun (WGS) entry which is preliminary data.</text>
</comment>
<dbReference type="AlphaFoldDB" id="A0A8J3E9G4"/>
<dbReference type="OrthoDB" id="5620521at2"/>
<keyword evidence="1" id="KW-1133">Transmembrane helix</keyword>
<dbReference type="Proteomes" id="UP000636949">
    <property type="component" value="Unassembled WGS sequence"/>
</dbReference>
<proteinExistence type="predicted"/>
<reference evidence="2" key="1">
    <citation type="journal article" date="2014" name="Int. J. Syst. Evol. Microbiol.">
        <title>Complete genome sequence of Corynebacterium casei LMG S-19264T (=DSM 44701T), isolated from a smear-ripened cheese.</title>
        <authorList>
            <consortium name="US DOE Joint Genome Institute (JGI-PGF)"/>
            <person name="Walter F."/>
            <person name="Albersmeier A."/>
            <person name="Kalinowski J."/>
            <person name="Ruckert C."/>
        </authorList>
    </citation>
    <scope>NUCLEOTIDE SEQUENCE</scope>
    <source>
        <strain evidence="2">CGMCC 1.15758</strain>
    </source>
</reference>
<accession>A0A8J3E9G4</accession>
<feature type="transmembrane region" description="Helical" evidence="1">
    <location>
        <begin position="201"/>
        <end position="220"/>
    </location>
</feature>
<feature type="transmembrane region" description="Helical" evidence="1">
    <location>
        <begin position="146"/>
        <end position="172"/>
    </location>
</feature>
<sequence>MKSIFDRFKMRFSQDKSQIDNRNIKKYPIVLIFVLRLFFSNRVRASLYQNIILVMSNSSLSIYGTLVALKEKYTYYRSINNSILSMILSDWIRRIEYEGMTFDEVIKHYIPPNEHMMIKANFDNPINALDYASQLTRKFALLTKKIAIGMIMPIIATLILIAVIIGCSLKVIPMLLASLPADNISGNIADFIALNSYITSHAWHIVLIAIVLAIMIPILIKRWTFHVRYRFFDKLWGFAEYKRIQATSVLISLASLLSSGKSFNMAFMLMETNCSDYLKPYISRMRKMMSEDGVSAGRALASVNLFNNNTSLLLDIYTDAGAIEEGLLALSDRVLETEINAIVAKMKMLGFVILALSMSYIGFFYFSVATLSDSMR</sequence>
<name>A0A8J3E9G4_9GAMM</name>
<dbReference type="RefSeq" id="WP_117003082.1">
    <property type="nucleotide sequence ID" value="NZ_BMJS01000021.1"/>
</dbReference>
<evidence type="ECO:0000313" key="3">
    <source>
        <dbReference type="Proteomes" id="UP000636949"/>
    </source>
</evidence>
<protein>
    <submittedName>
        <fullName evidence="2">Uncharacterized protein</fullName>
    </submittedName>
</protein>
<reference evidence="2" key="2">
    <citation type="submission" date="2020-09" db="EMBL/GenBank/DDBJ databases">
        <authorList>
            <person name="Sun Q."/>
            <person name="Zhou Y."/>
        </authorList>
    </citation>
    <scope>NUCLEOTIDE SEQUENCE</scope>
    <source>
        <strain evidence="2">CGMCC 1.15758</strain>
    </source>
</reference>
<evidence type="ECO:0000256" key="1">
    <source>
        <dbReference type="SAM" id="Phobius"/>
    </source>
</evidence>
<feature type="transmembrane region" description="Helical" evidence="1">
    <location>
        <begin position="47"/>
        <end position="69"/>
    </location>
</feature>
<keyword evidence="3" id="KW-1185">Reference proteome</keyword>
<keyword evidence="1" id="KW-0812">Transmembrane</keyword>
<keyword evidence="1" id="KW-0472">Membrane</keyword>